<dbReference type="STRING" id="662367.SAMN05216167_11127"/>
<dbReference type="Pfam" id="PF19502">
    <property type="entry name" value="DUF6036"/>
    <property type="match status" value="1"/>
</dbReference>
<evidence type="ECO:0000313" key="3">
    <source>
        <dbReference type="Proteomes" id="UP000198598"/>
    </source>
</evidence>
<evidence type="ECO:0000313" key="2">
    <source>
        <dbReference type="EMBL" id="SFE17727.1"/>
    </source>
</evidence>
<dbReference type="AlphaFoldDB" id="A0A1I1YDP7"/>
<reference evidence="2 3" key="1">
    <citation type="submission" date="2016-10" db="EMBL/GenBank/DDBJ databases">
        <authorList>
            <person name="de Groot N.N."/>
        </authorList>
    </citation>
    <scope>NUCLEOTIDE SEQUENCE [LARGE SCALE GENOMIC DNA]</scope>
    <source>
        <strain evidence="2 3">DSM 26130</strain>
    </source>
</reference>
<dbReference type="Gene3D" id="3.30.460.40">
    <property type="match status" value="1"/>
</dbReference>
<name>A0A1I1YDP7_9BACT</name>
<dbReference type="InterPro" id="IPR045792">
    <property type="entry name" value="DUF6036"/>
</dbReference>
<protein>
    <recommendedName>
        <fullName evidence="1">DUF6036 domain-containing protein</fullName>
    </recommendedName>
</protein>
<sequence length="199" mass="22496">MRTILNNSAKTRIKAFTRLMRTASKLYHANPKNSPKNMNIADDDVLQLLRSLHRYNVQFLLVGGMAGVVHGHIRTTQDMDLWLKSDAENKVNLIYALEENDVAGSTNLKDVPLIFEWTSVAVGKYGFMLDTGYHLKAFRDIDFDACYERAIDVTFDGVSFKVIRLNDLITEKLATGRPKDIGDAEELIKIKDRNDGSDT</sequence>
<proteinExistence type="predicted"/>
<accession>A0A1I1YDP7</accession>
<gene>
    <name evidence="2" type="ORF">SAMN05216167_11127</name>
</gene>
<evidence type="ECO:0000259" key="1">
    <source>
        <dbReference type="Pfam" id="PF19502"/>
    </source>
</evidence>
<dbReference type="EMBL" id="FOLQ01000011">
    <property type="protein sequence ID" value="SFE17727.1"/>
    <property type="molecule type" value="Genomic_DNA"/>
</dbReference>
<dbReference type="Proteomes" id="UP000198598">
    <property type="component" value="Unassembled WGS sequence"/>
</dbReference>
<organism evidence="2 3">
    <name type="scientific">Spirosoma endophyticum</name>
    <dbReference type="NCBI Taxonomy" id="662367"/>
    <lineage>
        <taxon>Bacteria</taxon>
        <taxon>Pseudomonadati</taxon>
        <taxon>Bacteroidota</taxon>
        <taxon>Cytophagia</taxon>
        <taxon>Cytophagales</taxon>
        <taxon>Cytophagaceae</taxon>
        <taxon>Spirosoma</taxon>
    </lineage>
</organism>
<dbReference type="SUPFAM" id="SSF81301">
    <property type="entry name" value="Nucleotidyltransferase"/>
    <property type="match status" value="1"/>
</dbReference>
<keyword evidence="3" id="KW-1185">Reference proteome</keyword>
<dbReference type="InterPro" id="IPR043519">
    <property type="entry name" value="NT_sf"/>
</dbReference>
<dbReference type="RefSeq" id="WP_245776752.1">
    <property type="nucleotide sequence ID" value="NZ_FOLQ01000011.1"/>
</dbReference>
<feature type="domain" description="DUF6036" evidence="1">
    <location>
        <begin position="40"/>
        <end position="186"/>
    </location>
</feature>